<dbReference type="Pfam" id="PF02826">
    <property type="entry name" value="2-Hacid_dh_C"/>
    <property type="match status" value="1"/>
</dbReference>
<dbReference type="OrthoDB" id="9991913at2759"/>
<dbReference type="InterPro" id="IPR036291">
    <property type="entry name" value="NAD(P)-bd_dom_sf"/>
</dbReference>
<organism evidence="7 8">
    <name type="scientific">Paspalum vaginatum</name>
    <name type="common">seashore paspalum</name>
    <dbReference type="NCBI Taxonomy" id="158149"/>
    <lineage>
        <taxon>Eukaryota</taxon>
        <taxon>Viridiplantae</taxon>
        <taxon>Streptophyta</taxon>
        <taxon>Embryophyta</taxon>
        <taxon>Tracheophyta</taxon>
        <taxon>Spermatophyta</taxon>
        <taxon>Magnoliopsida</taxon>
        <taxon>Liliopsida</taxon>
        <taxon>Poales</taxon>
        <taxon>Poaceae</taxon>
        <taxon>PACMAD clade</taxon>
        <taxon>Panicoideae</taxon>
        <taxon>Andropogonodae</taxon>
        <taxon>Paspaleae</taxon>
        <taxon>Paspalinae</taxon>
        <taxon>Paspalum</taxon>
    </lineage>
</organism>
<dbReference type="InterPro" id="IPR029752">
    <property type="entry name" value="D-isomer_DH_CS1"/>
</dbReference>
<dbReference type="GO" id="GO:0051287">
    <property type="term" value="F:NAD binding"/>
    <property type="evidence" value="ECO:0007669"/>
    <property type="project" value="InterPro"/>
</dbReference>
<dbReference type="GO" id="GO:0016618">
    <property type="term" value="F:hydroxypyruvate reductase [NAD(P)H] activity"/>
    <property type="evidence" value="ECO:0007669"/>
    <property type="project" value="TreeGrafter"/>
</dbReference>
<dbReference type="EMBL" id="MU629443">
    <property type="protein sequence ID" value="KAJ1257067.1"/>
    <property type="molecule type" value="Genomic_DNA"/>
</dbReference>
<dbReference type="PROSITE" id="PS00065">
    <property type="entry name" value="D_2_HYDROXYACID_DH_1"/>
    <property type="match status" value="1"/>
</dbReference>
<dbReference type="InterPro" id="IPR006139">
    <property type="entry name" value="D-isomer_2_OHA_DH_cat_dom"/>
</dbReference>
<protein>
    <submittedName>
        <fullName evidence="7">Uncharacterized protein</fullName>
    </submittedName>
</protein>
<evidence type="ECO:0000256" key="2">
    <source>
        <dbReference type="ARBA" id="ARBA00023002"/>
    </source>
</evidence>
<dbReference type="InterPro" id="IPR050223">
    <property type="entry name" value="D-isomer_2-hydroxyacid_DH"/>
</dbReference>
<sequence length="327" mass="33871">MGPTTATKPGLLLLRRTDATFSAALRARFRVHDFYASGTALRPFLAAAAAGPDPPRAALVVAGGAVLVDAAFLDAVPSLRCVVTTGAGVDHVDLAQCARRGVAVAGAGAVFSADVADHAVGLLLAVLRRVAAADRYVRAGLWTARGDYPLTSKLSGKRVGIIGLGSIGTLVAKRLDAFGCVVSYHSRAPRAAAPYRYYPDAAALAADSDALVVACALNDATRRIVGRRVLDALGPGGVLVNVARGGNVDERELVAALREGRVAGAGLDVFEDEPHVPPELRALDSVVLTAHEAAFTEESTADLRELMIGNLEAFFAGKPLLTPVHLS</sequence>
<comment type="caution">
    <text evidence="7">The sequence shown here is derived from an EMBL/GenBank/DDBJ whole genome shotgun (WGS) entry which is preliminary data.</text>
</comment>
<dbReference type="PANTHER" id="PTHR10996:SF179">
    <property type="entry name" value="D-ISOMER SPECIFIC 2-HYDROXYACID DEHYDROGENASE FAMILY PROTEIN-RELATED"/>
    <property type="match status" value="1"/>
</dbReference>
<evidence type="ECO:0000256" key="1">
    <source>
        <dbReference type="ARBA" id="ARBA00022857"/>
    </source>
</evidence>
<evidence type="ECO:0000313" key="8">
    <source>
        <dbReference type="Proteomes" id="UP001164776"/>
    </source>
</evidence>
<feature type="domain" description="D-isomer specific 2-hydroxyacid dehydrogenase NAD-binding" evidence="6">
    <location>
        <begin position="120"/>
        <end position="292"/>
    </location>
</feature>
<dbReference type="Gene3D" id="3.40.50.720">
    <property type="entry name" value="NAD(P)-binding Rossmann-like Domain"/>
    <property type="match status" value="2"/>
</dbReference>
<dbReference type="SUPFAM" id="SSF52283">
    <property type="entry name" value="Formate/glycerate dehydrogenase catalytic domain-like"/>
    <property type="match status" value="1"/>
</dbReference>
<dbReference type="GO" id="GO:0005829">
    <property type="term" value="C:cytosol"/>
    <property type="evidence" value="ECO:0007669"/>
    <property type="project" value="TreeGrafter"/>
</dbReference>
<dbReference type="AlphaFoldDB" id="A0A9W8CGP3"/>
<keyword evidence="8" id="KW-1185">Reference proteome</keyword>
<dbReference type="Proteomes" id="UP001164776">
    <property type="component" value="Unassembled WGS sequence"/>
</dbReference>
<feature type="domain" description="D-isomer specific 2-hydroxyacid dehydrogenase catalytic" evidence="5">
    <location>
        <begin position="67"/>
        <end position="324"/>
    </location>
</feature>
<dbReference type="Pfam" id="PF00389">
    <property type="entry name" value="2-Hacid_dh"/>
    <property type="match status" value="1"/>
</dbReference>
<dbReference type="SUPFAM" id="SSF51735">
    <property type="entry name" value="NAD(P)-binding Rossmann-fold domains"/>
    <property type="match status" value="1"/>
</dbReference>
<keyword evidence="2 4" id="KW-0560">Oxidoreductase</keyword>
<evidence type="ECO:0000259" key="6">
    <source>
        <dbReference type="Pfam" id="PF02826"/>
    </source>
</evidence>
<dbReference type="PANTHER" id="PTHR10996">
    <property type="entry name" value="2-HYDROXYACID DEHYDROGENASE-RELATED"/>
    <property type="match status" value="1"/>
</dbReference>
<reference evidence="7 8" key="1">
    <citation type="submission" date="2022-10" db="EMBL/GenBank/DDBJ databases">
        <title>WGS assembly of Paspalum vaginatum 540-79.</title>
        <authorList>
            <person name="Sun G."/>
            <person name="Wase N."/>
            <person name="Shu S."/>
            <person name="Jenkins J."/>
            <person name="Zhou B."/>
            <person name="Torres-Rodriguez J."/>
            <person name="Chen C."/>
            <person name="Sandor L."/>
            <person name="Plott C."/>
            <person name="Yoshinga Y."/>
            <person name="Daum C."/>
            <person name="Qi P."/>
            <person name="Barry K."/>
            <person name="Lipzen A."/>
            <person name="Berry L."/>
            <person name="Pedersen C."/>
            <person name="Gottilla T."/>
            <person name="Foltz A."/>
            <person name="Yu H."/>
            <person name="O'Malley R."/>
            <person name="Zhang C."/>
            <person name="Devos K."/>
            <person name="Sigmon B."/>
            <person name="Yu B."/>
            <person name="Obata T."/>
            <person name="Schmutz J."/>
            <person name="Schnable J."/>
        </authorList>
    </citation>
    <scope>NUCLEOTIDE SEQUENCE [LARGE SCALE GENOMIC DNA]</scope>
    <source>
        <strain evidence="8">cv. 540-79</strain>
    </source>
</reference>
<dbReference type="GO" id="GO:0030267">
    <property type="term" value="F:glyoxylate reductase (NADPH) activity"/>
    <property type="evidence" value="ECO:0007669"/>
    <property type="project" value="TreeGrafter"/>
</dbReference>
<dbReference type="InterPro" id="IPR006140">
    <property type="entry name" value="D-isomer_DH_NAD-bd"/>
</dbReference>
<gene>
    <name evidence="7" type="ORF">BS78_K220800</name>
</gene>
<keyword evidence="3" id="KW-0520">NAD</keyword>
<keyword evidence="1" id="KW-0521">NADP</keyword>
<name>A0A9W8CGP3_9POAL</name>
<dbReference type="FunFam" id="3.40.50.720:FF:000213">
    <property type="entry name" value="Putative 2-hydroxyacid dehydrogenase"/>
    <property type="match status" value="1"/>
</dbReference>
<comment type="similarity">
    <text evidence="4">Belongs to the D-isomer specific 2-hydroxyacid dehydrogenase family.</text>
</comment>
<evidence type="ECO:0000313" key="7">
    <source>
        <dbReference type="EMBL" id="KAJ1257067.1"/>
    </source>
</evidence>
<evidence type="ECO:0000256" key="3">
    <source>
        <dbReference type="ARBA" id="ARBA00023027"/>
    </source>
</evidence>
<proteinExistence type="inferred from homology"/>
<evidence type="ECO:0000259" key="5">
    <source>
        <dbReference type="Pfam" id="PF00389"/>
    </source>
</evidence>
<evidence type="ECO:0000256" key="4">
    <source>
        <dbReference type="RuleBase" id="RU003719"/>
    </source>
</evidence>
<accession>A0A9W8CGP3</accession>